<dbReference type="EMBL" id="JACIJE010000006">
    <property type="protein sequence ID" value="MBB5690397.1"/>
    <property type="molecule type" value="Genomic_DNA"/>
</dbReference>
<accession>A0A840Y1Z6</accession>
<dbReference type="AlphaFoldDB" id="A0A840Y1Z6"/>
<sequence length="62" mass="6714">MRDEATGHFRIVSTRAETLGIARTRAAADDLADLLLEAWEEAVAAAVARARMKHGAAIIEPR</sequence>
<name>A0A840Y1Z6_9PROT</name>
<keyword evidence="2" id="KW-1185">Reference proteome</keyword>
<reference evidence="1 2" key="1">
    <citation type="submission" date="2020-08" db="EMBL/GenBank/DDBJ databases">
        <title>Genomic Encyclopedia of Type Strains, Phase IV (KMG-IV): sequencing the most valuable type-strain genomes for metagenomic binning, comparative biology and taxonomic classification.</title>
        <authorList>
            <person name="Goeker M."/>
        </authorList>
    </citation>
    <scope>NUCLEOTIDE SEQUENCE [LARGE SCALE GENOMIC DNA]</scope>
    <source>
        <strain evidence="1 2">DSM 25895</strain>
    </source>
</reference>
<proteinExistence type="predicted"/>
<gene>
    <name evidence="1" type="ORF">FHS88_002530</name>
</gene>
<organism evidence="1 2">
    <name type="scientific">Neoroseomonas alkaliterrae</name>
    <dbReference type="NCBI Taxonomy" id="1452450"/>
    <lineage>
        <taxon>Bacteria</taxon>
        <taxon>Pseudomonadati</taxon>
        <taxon>Pseudomonadota</taxon>
        <taxon>Alphaproteobacteria</taxon>
        <taxon>Acetobacterales</taxon>
        <taxon>Acetobacteraceae</taxon>
        <taxon>Neoroseomonas</taxon>
    </lineage>
</organism>
<evidence type="ECO:0000313" key="1">
    <source>
        <dbReference type="EMBL" id="MBB5690397.1"/>
    </source>
</evidence>
<dbReference type="RefSeq" id="WP_211842312.1">
    <property type="nucleotide sequence ID" value="NZ_JAAEDJ010000012.1"/>
</dbReference>
<evidence type="ECO:0000313" key="2">
    <source>
        <dbReference type="Proteomes" id="UP000562254"/>
    </source>
</evidence>
<protein>
    <submittedName>
        <fullName evidence="1">Uncharacterized protein</fullName>
    </submittedName>
</protein>
<dbReference type="Proteomes" id="UP000562254">
    <property type="component" value="Unassembled WGS sequence"/>
</dbReference>
<comment type="caution">
    <text evidence="1">The sequence shown here is derived from an EMBL/GenBank/DDBJ whole genome shotgun (WGS) entry which is preliminary data.</text>
</comment>